<sequence>MANRSEFSATTGTHVSDELLNACAALFSSNYGIWGKSGFSPGTAGKRVKMSAARLREQSLSVPDQTVLATCKIDDKLVGHAFATVWSYDGGKVAWITQLVVDQSVRRRYIATQLLQAFKLHELFRDITAIGLASSHPASVNVLAKYSHVRLENIDIQFIALNAAKILKDTPINYLKPENVPLRGSLFENDCASGAISSAFTQFYVDHAEPLEALHEFMASGRWCLGELLEGHEFLVIVPVVVDY</sequence>
<reference evidence="2 3" key="1">
    <citation type="journal article" date="2020" name="ISME J.">
        <title>Uncovering the hidden diversity of litter-decomposition mechanisms in mushroom-forming fungi.</title>
        <authorList>
            <person name="Floudas D."/>
            <person name="Bentzer J."/>
            <person name="Ahren D."/>
            <person name="Johansson T."/>
            <person name="Persson P."/>
            <person name="Tunlid A."/>
        </authorList>
    </citation>
    <scope>NUCLEOTIDE SEQUENCE [LARGE SCALE GENOMIC DNA]</scope>
    <source>
        <strain evidence="2 3">CBS 101986</strain>
    </source>
</reference>
<dbReference type="GO" id="GO:0016747">
    <property type="term" value="F:acyltransferase activity, transferring groups other than amino-acyl groups"/>
    <property type="evidence" value="ECO:0007669"/>
    <property type="project" value="InterPro"/>
</dbReference>
<dbReference type="OrthoDB" id="2019666at2759"/>
<proteinExistence type="predicted"/>
<dbReference type="CDD" id="cd04301">
    <property type="entry name" value="NAT_SF"/>
    <property type="match status" value="1"/>
</dbReference>
<dbReference type="AlphaFoldDB" id="A0A8H5B3S2"/>
<dbReference type="SUPFAM" id="SSF55729">
    <property type="entry name" value="Acyl-CoA N-acyltransferases (Nat)"/>
    <property type="match status" value="1"/>
</dbReference>
<dbReference type="Proteomes" id="UP000567179">
    <property type="component" value="Unassembled WGS sequence"/>
</dbReference>
<dbReference type="InterPro" id="IPR000182">
    <property type="entry name" value="GNAT_dom"/>
</dbReference>
<name>A0A8H5B3S2_9AGAR</name>
<keyword evidence="3" id="KW-1185">Reference proteome</keyword>
<comment type="caution">
    <text evidence="2">The sequence shown here is derived from an EMBL/GenBank/DDBJ whole genome shotgun (WGS) entry which is preliminary data.</text>
</comment>
<dbReference type="EMBL" id="JAACJJ010000042">
    <property type="protein sequence ID" value="KAF5316189.1"/>
    <property type="molecule type" value="Genomic_DNA"/>
</dbReference>
<protein>
    <recommendedName>
        <fullName evidence="1">N-acetyltransferase domain-containing protein</fullName>
    </recommendedName>
</protein>
<dbReference type="Gene3D" id="3.40.630.30">
    <property type="match status" value="1"/>
</dbReference>
<organism evidence="2 3">
    <name type="scientific">Psilocybe cf. subviscida</name>
    <dbReference type="NCBI Taxonomy" id="2480587"/>
    <lineage>
        <taxon>Eukaryota</taxon>
        <taxon>Fungi</taxon>
        <taxon>Dikarya</taxon>
        <taxon>Basidiomycota</taxon>
        <taxon>Agaricomycotina</taxon>
        <taxon>Agaricomycetes</taxon>
        <taxon>Agaricomycetidae</taxon>
        <taxon>Agaricales</taxon>
        <taxon>Agaricineae</taxon>
        <taxon>Strophariaceae</taxon>
        <taxon>Psilocybe</taxon>
    </lineage>
</organism>
<gene>
    <name evidence="2" type="ORF">D9619_006086</name>
</gene>
<evidence type="ECO:0000313" key="3">
    <source>
        <dbReference type="Proteomes" id="UP000567179"/>
    </source>
</evidence>
<evidence type="ECO:0000259" key="1">
    <source>
        <dbReference type="Pfam" id="PF00583"/>
    </source>
</evidence>
<evidence type="ECO:0000313" key="2">
    <source>
        <dbReference type="EMBL" id="KAF5316189.1"/>
    </source>
</evidence>
<dbReference type="Pfam" id="PF00583">
    <property type="entry name" value="Acetyltransf_1"/>
    <property type="match status" value="1"/>
</dbReference>
<dbReference type="InterPro" id="IPR016181">
    <property type="entry name" value="Acyl_CoA_acyltransferase"/>
</dbReference>
<accession>A0A8H5B3S2</accession>
<feature type="domain" description="N-acetyltransferase" evidence="1">
    <location>
        <begin position="54"/>
        <end position="119"/>
    </location>
</feature>